<dbReference type="PROSITE" id="PS50262">
    <property type="entry name" value="G_PROTEIN_RECEP_F1_2"/>
    <property type="match status" value="1"/>
</dbReference>
<evidence type="ECO:0000259" key="12">
    <source>
        <dbReference type="PROSITE" id="PS50262"/>
    </source>
</evidence>
<feature type="non-terminal residue" evidence="13">
    <location>
        <position position="1"/>
    </location>
</feature>
<evidence type="ECO:0000256" key="2">
    <source>
        <dbReference type="ARBA" id="ARBA00022475"/>
    </source>
</evidence>
<feature type="transmembrane region" description="Helical" evidence="11">
    <location>
        <begin position="242"/>
        <end position="263"/>
    </location>
</feature>
<protein>
    <recommendedName>
        <fullName evidence="12">G-protein coupled receptors family 1 profile domain-containing protein</fullName>
    </recommendedName>
</protein>
<keyword evidence="7 10" id="KW-0675">Receptor</keyword>
<evidence type="ECO:0000256" key="4">
    <source>
        <dbReference type="ARBA" id="ARBA00022989"/>
    </source>
</evidence>
<name>A0ABN8LCA6_9CNID</name>
<feature type="transmembrane region" description="Helical" evidence="11">
    <location>
        <begin position="92"/>
        <end position="120"/>
    </location>
</feature>
<evidence type="ECO:0000256" key="3">
    <source>
        <dbReference type="ARBA" id="ARBA00022692"/>
    </source>
</evidence>
<dbReference type="EMBL" id="CALNXI010000012">
    <property type="protein sequence ID" value="CAH3014689.1"/>
    <property type="molecule type" value="Genomic_DNA"/>
</dbReference>
<evidence type="ECO:0000256" key="10">
    <source>
        <dbReference type="RuleBase" id="RU000688"/>
    </source>
</evidence>
<comment type="caution">
    <text evidence="13">The sequence shown here is derived from an EMBL/GenBank/DDBJ whole genome shotgun (WGS) entry which is preliminary data.</text>
</comment>
<reference evidence="13 14" key="1">
    <citation type="submission" date="2022-05" db="EMBL/GenBank/DDBJ databases">
        <authorList>
            <consortium name="Genoscope - CEA"/>
            <person name="William W."/>
        </authorList>
    </citation>
    <scope>NUCLEOTIDE SEQUENCE [LARGE SCALE GENOMIC DNA]</scope>
</reference>
<dbReference type="InterPro" id="IPR017452">
    <property type="entry name" value="GPCR_Rhodpsn_7TM"/>
</dbReference>
<dbReference type="Proteomes" id="UP001159427">
    <property type="component" value="Unassembled WGS sequence"/>
</dbReference>
<evidence type="ECO:0000256" key="9">
    <source>
        <dbReference type="ARBA" id="ARBA00023224"/>
    </source>
</evidence>
<dbReference type="PRINTS" id="PR00237">
    <property type="entry name" value="GPCRRHODOPSN"/>
</dbReference>
<dbReference type="SUPFAM" id="SSF81321">
    <property type="entry name" value="Family A G protein-coupled receptor-like"/>
    <property type="match status" value="1"/>
</dbReference>
<keyword evidence="6 11" id="KW-0472">Membrane</keyword>
<evidence type="ECO:0000256" key="6">
    <source>
        <dbReference type="ARBA" id="ARBA00023136"/>
    </source>
</evidence>
<dbReference type="SMART" id="SM01381">
    <property type="entry name" value="7TM_GPCR_Srsx"/>
    <property type="match status" value="1"/>
</dbReference>
<evidence type="ECO:0000256" key="11">
    <source>
        <dbReference type="SAM" id="Phobius"/>
    </source>
</evidence>
<proteinExistence type="inferred from homology"/>
<accession>A0ABN8LCA6</accession>
<dbReference type="Pfam" id="PF00001">
    <property type="entry name" value="7tm_1"/>
    <property type="match status" value="1"/>
</dbReference>
<dbReference type="PANTHER" id="PTHR24246:SF27">
    <property type="entry name" value="ADENOSINE RECEPTOR, ISOFORM A"/>
    <property type="match status" value="1"/>
</dbReference>
<keyword evidence="4 11" id="KW-1133">Transmembrane helix</keyword>
<feature type="transmembrane region" description="Helical" evidence="11">
    <location>
        <begin position="48"/>
        <end position="72"/>
    </location>
</feature>
<feature type="transmembrane region" description="Helical" evidence="11">
    <location>
        <begin position="12"/>
        <end position="36"/>
    </location>
</feature>
<evidence type="ECO:0000256" key="7">
    <source>
        <dbReference type="ARBA" id="ARBA00023170"/>
    </source>
</evidence>
<feature type="transmembrane region" description="Helical" evidence="11">
    <location>
        <begin position="207"/>
        <end position="236"/>
    </location>
</feature>
<sequence length="331" mass="37861">STREIVSKAQVITWSFALALEAVVIVVGNLLTTVLFASNKELRTKKSLYLVLNMAFADLVLGGVCLPTSVYVLGTRNWLSQELTSPTSFLKIVVTVFSQASLITAALISAERFYAIYWPLKHRKLTTRAYKLFILTLFILTVWIVATLFHTVYLLSFFTPLAVYTFVSFYALFVALTICGFNIGIWRKCQQKTTSHHQNRALQNQRLTKALLLVSVSTSCSWLPTIIFNLISIFGYKMSENIFLLTVFVHFSSSFINPIVYALRIPESRQSLNFFRFKRQEVKHSEGNAGKADIASNHNKVQLTFEGKLWRIRNCDHPWKLIKLTVYFEEK</sequence>
<keyword evidence="2" id="KW-1003">Cell membrane</keyword>
<evidence type="ECO:0000313" key="14">
    <source>
        <dbReference type="Proteomes" id="UP001159427"/>
    </source>
</evidence>
<dbReference type="CDD" id="cd00637">
    <property type="entry name" value="7tm_classA_rhodopsin-like"/>
    <property type="match status" value="1"/>
</dbReference>
<comment type="similarity">
    <text evidence="10">Belongs to the G-protein coupled receptor 1 family.</text>
</comment>
<evidence type="ECO:0000313" key="13">
    <source>
        <dbReference type="EMBL" id="CAH3014689.1"/>
    </source>
</evidence>
<feature type="transmembrane region" description="Helical" evidence="11">
    <location>
        <begin position="161"/>
        <end position="186"/>
    </location>
</feature>
<dbReference type="PROSITE" id="PS00237">
    <property type="entry name" value="G_PROTEIN_RECEP_F1_1"/>
    <property type="match status" value="1"/>
</dbReference>
<keyword evidence="14" id="KW-1185">Reference proteome</keyword>
<feature type="domain" description="G-protein coupled receptors family 1 profile" evidence="12">
    <location>
        <begin position="28"/>
        <end position="261"/>
    </location>
</feature>
<comment type="subcellular location">
    <subcellularLocation>
        <location evidence="1">Cell membrane</location>
        <topology evidence="1">Multi-pass membrane protein</topology>
    </subcellularLocation>
</comment>
<evidence type="ECO:0000256" key="8">
    <source>
        <dbReference type="ARBA" id="ARBA00023180"/>
    </source>
</evidence>
<keyword evidence="3 10" id="KW-0812">Transmembrane</keyword>
<evidence type="ECO:0000256" key="1">
    <source>
        <dbReference type="ARBA" id="ARBA00004651"/>
    </source>
</evidence>
<keyword evidence="8" id="KW-0325">Glycoprotein</keyword>
<dbReference type="InterPro" id="IPR000276">
    <property type="entry name" value="GPCR_Rhodpsn"/>
</dbReference>
<feature type="transmembrane region" description="Helical" evidence="11">
    <location>
        <begin position="132"/>
        <end position="155"/>
    </location>
</feature>
<evidence type="ECO:0000256" key="5">
    <source>
        <dbReference type="ARBA" id="ARBA00023040"/>
    </source>
</evidence>
<organism evidence="13 14">
    <name type="scientific">Porites evermanni</name>
    <dbReference type="NCBI Taxonomy" id="104178"/>
    <lineage>
        <taxon>Eukaryota</taxon>
        <taxon>Metazoa</taxon>
        <taxon>Cnidaria</taxon>
        <taxon>Anthozoa</taxon>
        <taxon>Hexacorallia</taxon>
        <taxon>Scleractinia</taxon>
        <taxon>Fungiina</taxon>
        <taxon>Poritidae</taxon>
        <taxon>Porites</taxon>
    </lineage>
</organism>
<keyword evidence="5 10" id="KW-0297">G-protein coupled receptor</keyword>
<dbReference type="PANTHER" id="PTHR24246">
    <property type="entry name" value="OLFACTORY RECEPTOR AND ADENOSINE RECEPTOR"/>
    <property type="match status" value="1"/>
</dbReference>
<dbReference type="Gene3D" id="1.20.1070.10">
    <property type="entry name" value="Rhodopsin 7-helix transmembrane proteins"/>
    <property type="match status" value="1"/>
</dbReference>
<keyword evidence="9 10" id="KW-0807">Transducer</keyword>
<gene>
    <name evidence="13" type="ORF">PEVE_00003373</name>
</gene>